<evidence type="ECO:0000313" key="11">
    <source>
        <dbReference type="Proteomes" id="UP000285060"/>
    </source>
</evidence>
<accession>A0A3R7A3S1</accession>
<dbReference type="GO" id="GO:0005634">
    <property type="term" value="C:nucleus"/>
    <property type="evidence" value="ECO:0007669"/>
    <property type="project" value="UniProtKB-SubCell"/>
</dbReference>
<feature type="region of interest" description="Disordered" evidence="8">
    <location>
        <begin position="107"/>
        <end position="129"/>
    </location>
</feature>
<dbReference type="Proteomes" id="UP000285060">
    <property type="component" value="Unassembled WGS sequence"/>
</dbReference>
<dbReference type="InterPro" id="IPR052035">
    <property type="entry name" value="ZnF_BED_domain_contain"/>
</dbReference>
<evidence type="ECO:0000256" key="3">
    <source>
        <dbReference type="ARBA" id="ARBA00022771"/>
    </source>
</evidence>
<feature type="domain" description="C2H2-type" evidence="9">
    <location>
        <begin position="1054"/>
        <end position="1084"/>
    </location>
</feature>
<feature type="non-terminal residue" evidence="10">
    <location>
        <position position="1470"/>
    </location>
</feature>
<evidence type="ECO:0000256" key="8">
    <source>
        <dbReference type="SAM" id="MobiDB-lite"/>
    </source>
</evidence>
<dbReference type="SMART" id="SM00614">
    <property type="entry name" value="ZnF_BED"/>
    <property type="match status" value="3"/>
</dbReference>
<evidence type="ECO:0000313" key="10">
    <source>
        <dbReference type="EMBL" id="RHY24416.1"/>
    </source>
</evidence>
<keyword evidence="7" id="KW-0175">Coiled coil</keyword>
<dbReference type="InterPro" id="IPR012337">
    <property type="entry name" value="RNaseH-like_sf"/>
</dbReference>
<keyword evidence="5" id="KW-0539">Nucleus</keyword>
<dbReference type="InterPro" id="IPR008906">
    <property type="entry name" value="HATC_C_dom"/>
</dbReference>
<organism evidence="10 11">
    <name type="scientific">Aphanomyces invadans</name>
    <dbReference type="NCBI Taxonomy" id="157072"/>
    <lineage>
        <taxon>Eukaryota</taxon>
        <taxon>Sar</taxon>
        <taxon>Stramenopiles</taxon>
        <taxon>Oomycota</taxon>
        <taxon>Saprolegniomycetes</taxon>
        <taxon>Saprolegniales</taxon>
        <taxon>Verrucalvaceae</taxon>
        <taxon>Aphanomyces</taxon>
    </lineage>
</organism>
<dbReference type="PANTHER" id="PTHR46481:SF10">
    <property type="entry name" value="ZINC FINGER BED DOMAIN-CONTAINING PROTEIN 39"/>
    <property type="match status" value="1"/>
</dbReference>
<feature type="coiled-coil region" evidence="7">
    <location>
        <begin position="994"/>
        <end position="1028"/>
    </location>
</feature>
<dbReference type="Pfam" id="PF05699">
    <property type="entry name" value="Dimer_Tnp_hAT"/>
    <property type="match status" value="1"/>
</dbReference>
<gene>
    <name evidence="10" type="ORF">DYB32_008863</name>
</gene>
<dbReference type="EMBL" id="QUSY01001597">
    <property type="protein sequence ID" value="RHY24416.1"/>
    <property type="molecule type" value="Genomic_DNA"/>
</dbReference>
<comment type="caution">
    <text evidence="10">The sequence shown here is derived from an EMBL/GenBank/DDBJ whole genome shotgun (WGS) entry which is preliminary data.</text>
</comment>
<comment type="subcellular location">
    <subcellularLocation>
        <location evidence="1">Nucleus</location>
    </subcellularLocation>
</comment>
<feature type="compositionally biased region" description="Basic and acidic residues" evidence="8">
    <location>
        <begin position="107"/>
        <end position="122"/>
    </location>
</feature>
<reference evidence="10 11" key="1">
    <citation type="submission" date="2018-08" db="EMBL/GenBank/DDBJ databases">
        <title>Aphanomyces genome sequencing and annotation.</title>
        <authorList>
            <person name="Minardi D."/>
            <person name="Oidtmann B."/>
            <person name="Van Der Giezen M."/>
            <person name="Studholme D.J."/>
        </authorList>
    </citation>
    <scope>NUCLEOTIDE SEQUENCE [LARGE SCALE GENOMIC DNA]</scope>
    <source>
        <strain evidence="10 11">NJM0002</strain>
    </source>
</reference>
<keyword evidence="2" id="KW-0479">Metal-binding</keyword>
<evidence type="ECO:0000256" key="6">
    <source>
        <dbReference type="PROSITE-ProRule" id="PRU00042"/>
    </source>
</evidence>
<dbReference type="PANTHER" id="PTHR46481">
    <property type="entry name" value="ZINC FINGER BED DOMAIN-CONTAINING PROTEIN 4"/>
    <property type="match status" value="1"/>
</dbReference>
<proteinExistence type="predicted"/>
<evidence type="ECO:0000256" key="1">
    <source>
        <dbReference type="ARBA" id="ARBA00004123"/>
    </source>
</evidence>
<protein>
    <recommendedName>
        <fullName evidence="9">C2H2-type domain-containing protein</fullName>
    </recommendedName>
</protein>
<evidence type="ECO:0000256" key="7">
    <source>
        <dbReference type="SAM" id="Coils"/>
    </source>
</evidence>
<evidence type="ECO:0000256" key="5">
    <source>
        <dbReference type="ARBA" id="ARBA00023242"/>
    </source>
</evidence>
<evidence type="ECO:0000256" key="4">
    <source>
        <dbReference type="ARBA" id="ARBA00022833"/>
    </source>
</evidence>
<keyword evidence="4" id="KW-0862">Zinc</keyword>
<dbReference type="PROSITE" id="PS00028">
    <property type="entry name" value="ZINC_FINGER_C2H2_1"/>
    <property type="match status" value="1"/>
</dbReference>
<evidence type="ECO:0000256" key="2">
    <source>
        <dbReference type="ARBA" id="ARBA00022723"/>
    </source>
</evidence>
<dbReference type="InterPro" id="IPR013087">
    <property type="entry name" value="Znf_C2H2_type"/>
</dbReference>
<evidence type="ECO:0000259" key="9">
    <source>
        <dbReference type="PROSITE" id="PS50157"/>
    </source>
</evidence>
<dbReference type="VEuPathDB" id="FungiDB:H310_05215"/>
<feature type="coiled-coil region" evidence="7">
    <location>
        <begin position="1228"/>
        <end position="1269"/>
    </location>
</feature>
<sequence length="1470" mass="162497">MLRNFADPTTAAAMADHVANLKAAIYANLNGLDGQILQFEVKANPVAKKSECWRKFGHVHALHGGLVQVEDTSFVACFACHTVYTFKSKNGTSTIMGHKCLHDRVGGSSGDNKHDGGKKDGGSLHAIRKPKNPELDTLKRDITKALLEDDMEKGFTLHSNPVATKSDCWKRFGHVYQHGAPFEAFESTYVACFNCKVVYQYKVRNGTSTMTTHACATTPTSSSSSFAFGGIHALESCSDSRRPHQLKRAAPDYLNYTTNPSPHLPQRSNKRHHVQGSSNSAVDMMGTPTTLQVLHSATNPHLPHQVLPPKKALDVLKQSITASLVAASSNPALSSPYDLRPNAGESKAECWNRFGFVYKHNALVVESGSHFVGCYDCKVVYTFKSKNGTSSLLSHVCAMRKAHDRAKEALVQDLLHLCTHDVLPIDVFTGAGFRRLCSNLMQVGKRHPTLDKWEPDAPAVQDELIKRFQVGKAALRERVTLVVQQDGVHVGVSYTQWPSVKQVQHQTMHVALTIHFIDADFVLHNRLLDVHEITNATSEHQRGAVDGDTRSDDDVLLPAVEGLTELSLADIGRPVAVLTGMATRTAPNDDIGAKKGALYAYQTFASVELDAVLYDVLQLDPHTPWTGHTADPVVGVVTHLMLQHADVSSITWHTLVRALDVLRSQWALRHDLWPAWFSIQSADASHDPTDDLVAFCTPFVTAADAFQKESMPTLHTVCYWRHALCHHCRRLPDGQETVHAVVGAVKAAALRRLEQWTLCPTHIMAALLDPGQRKRLGKFGVSPDEIAAAKEALRHRLVELVPRVKAASASAKKSDKAKASGILSMYGGESEDEGGACVDDTTSLHQPGVTEEVEAEMTRYFDTALIEESITATTDGNPLVWWKWQAKRWPLLSRAARSVLCLPAAPTTPDVVKKRRHYLSANVRELLFVQSNQDLIAATSSSSTSPSLSLTQLVSMHHDLRVEHPSKTLACAARMHLLSTVELESQCDQIQHECAVLAEENESVDAELRHLKQEIKQKQNTISTYELMLLTRQHQTMPPSQGSTLPTTSPSGPVECILCNKRFLSTEYLLKHQRNKHVHAAAEAQSTKPPLIVQVEAKEPVESPPPPTPQPTDLTVVNALISANTAVLTKQIEAIQVQLAHDKTERAQETQLLTHQHQSFAEKMVEHLARMQEALKDMHVQSQAQREEWAHFAQDLMQKTTEKMAKTATHIGPILNDGAEEQWRREILQELKTQKEEEKQRRLELEAERKRWTEREAELQAKLNDQQQLPTLTQLVAMEAHRYGIDYGLASSPRATTQEDRSVMRTSQIIQTDRDVRDSQQQTDDVPVKSASAAAPQQTPTPIAQPKAVATSVEANPVTPTEPLLPPQSIAPPTVAAVSEQVLLLPSPVLPPPEQLPVDMPARLDLHRAATTVQRVAAGFVTRKQLGTPENWVLRYGSDIHIDVTRHMTANALRRIVADKLGGIDPQRVL</sequence>
<name>A0A3R7A3S1_9STRA</name>
<feature type="region of interest" description="Disordered" evidence="8">
    <location>
        <begin position="1294"/>
        <end position="1368"/>
    </location>
</feature>
<dbReference type="SUPFAM" id="SSF53098">
    <property type="entry name" value="Ribonuclease H-like"/>
    <property type="match status" value="1"/>
</dbReference>
<dbReference type="GO" id="GO:0008270">
    <property type="term" value="F:zinc ion binding"/>
    <property type="evidence" value="ECO:0007669"/>
    <property type="project" value="UniProtKB-KW"/>
</dbReference>
<feature type="compositionally biased region" description="Low complexity" evidence="8">
    <location>
        <begin position="1329"/>
        <end position="1348"/>
    </location>
</feature>
<keyword evidence="3 6" id="KW-0863">Zinc-finger</keyword>
<feature type="region of interest" description="Disordered" evidence="8">
    <location>
        <begin position="253"/>
        <end position="281"/>
    </location>
</feature>
<keyword evidence="11" id="KW-1185">Reference proteome</keyword>
<dbReference type="PROSITE" id="PS50157">
    <property type="entry name" value="ZINC_FINGER_C2H2_2"/>
    <property type="match status" value="1"/>
</dbReference>
<dbReference type="GO" id="GO:0046983">
    <property type="term" value="F:protein dimerization activity"/>
    <property type="evidence" value="ECO:0007669"/>
    <property type="project" value="InterPro"/>
</dbReference>